<name>A0ABT9TTN5_PAEHA</name>
<keyword evidence="8" id="KW-1185">Reference proteome</keyword>
<protein>
    <submittedName>
        <fullName evidence="7">Aldouronate transport system substrate-binding protein</fullName>
    </submittedName>
</protein>
<evidence type="ECO:0000256" key="3">
    <source>
        <dbReference type="ARBA" id="ARBA00023136"/>
    </source>
</evidence>
<dbReference type="Gene3D" id="3.40.190.10">
    <property type="entry name" value="Periplasmic binding protein-like II"/>
    <property type="match status" value="2"/>
</dbReference>
<evidence type="ECO:0000256" key="1">
    <source>
        <dbReference type="ARBA" id="ARBA00022475"/>
    </source>
</evidence>
<dbReference type="RefSeq" id="WP_307200008.1">
    <property type="nucleotide sequence ID" value="NZ_JAUSSU010000001.1"/>
</dbReference>
<keyword evidence="5" id="KW-0449">Lipoprotein</keyword>
<dbReference type="PANTHER" id="PTHR43649">
    <property type="entry name" value="ARABINOSE-BINDING PROTEIN-RELATED"/>
    <property type="match status" value="1"/>
</dbReference>
<proteinExistence type="predicted"/>
<dbReference type="CDD" id="cd13580">
    <property type="entry name" value="PBP2_AlgQ_like_1"/>
    <property type="match status" value="1"/>
</dbReference>
<sequence>MKIVIRTLLIPLLFALFVSGCATAGGSNITEERNTSENGGRAITILANLHTTIVPSDRIETMIEERTGALLTIQWVPDGSYEEKVNAALATETLPQAVFLKNGASLLTFRSAIRNGQFWEIGPLLSDYANLSRLKQEVLDNTSVDGKIYGLYQERPLSRQGIIYRKDWADRLGLAAPASIEELYTMIERFTNGDPDGNGIQDTIGLTDRNDLVYGAFKTISSYFGTPNGWGEKGGRLLPEFMFPEYKDTMDFFRRLHREGLINEAFPVTGKTDQQELFIQGKAGVYIGALGDAVSLHAKLSEIEPLAELDAQNRVRGPKGYGVWSTPGYGSVVLFPKSAIDTEEKLREVLAFFDRLMEPDLANLVYWGIEGEHYELAESKAVPITDYEKLNNEVRPYLALQVGGDRSIPEMLDVGMSLPVRAKAEELVKDNENILIHDPTVSLDSATYIDKGERLIEFISDATYYYILGDIDAAGFDSAVGKWRQEGGDQMIEEFTQAYKRKQTAPVHR</sequence>
<dbReference type="Pfam" id="PF01547">
    <property type="entry name" value="SBP_bac_1"/>
    <property type="match status" value="1"/>
</dbReference>
<dbReference type="InterPro" id="IPR006059">
    <property type="entry name" value="SBP"/>
</dbReference>
<evidence type="ECO:0000313" key="7">
    <source>
        <dbReference type="EMBL" id="MDQ0110701.1"/>
    </source>
</evidence>
<evidence type="ECO:0000256" key="6">
    <source>
        <dbReference type="SAM" id="SignalP"/>
    </source>
</evidence>
<evidence type="ECO:0000256" key="4">
    <source>
        <dbReference type="ARBA" id="ARBA00023139"/>
    </source>
</evidence>
<organism evidence="7 8">
    <name type="scientific">Paenibacillus harenae</name>
    <dbReference type="NCBI Taxonomy" id="306543"/>
    <lineage>
        <taxon>Bacteria</taxon>
        <taxon>Bacillati</taxon>
        <taxon>Bacillota</taxon>
        <taxon>Bacilli</taxon>
        <taxon>Bacillales</taxon>
        <taxon>Paenibacillaceae</taxon>
        <taxon>Paenibacillus</taxon>
    </lineage>
</organism>
<dbReference type="SUPFAM" id="SSF53850">
    <property type="entry name" value="Periplasmic binding protein-like II"/>
    <property type="match status" value="1"/>
</dbReference>
<gene>
    <name evidence="7" type="ORF">J2T15_000117</name>
</gene>
<dbReference type="PROSITE" id="PS51257">
    <property type="entry name" value="PROKAR_LIPOPROTEIN"/>
    <property type="match status" value="1"/>
</dbReference>
<comment type="caution">
    <text evidence="7">The sequence shown here is derived from an EMBL/GenBank/DDBJ whole genome shotgun (WGS) entry which is preliminary data.</text>
</comment>
<dbReference type="Proteomes" id="UP001229346">
    <property type="component" value="Unassembled WGS sequence"/>
</dbReference>
<reference evidence="7 8" key="1">
    <citation type="submission" date="2023-07" db="EMBL/GenBank/DDBJ databases">
        <title>Sorghum-associated microbial communities from plants grown in Nebraska, USA.</title>
        <authorList>
            <person name="Schachtman D."/>
        </authorList>
    </citation>
    <scope>NUCLEOTIDE SEQUENCE [LARGE SCALE GENOMIC DNA]</scope>
    <source>
        <strain evidence="7 8">CC482</strain>
    </source>
</reference>
<evidence type="ECO:0000256" key="2">
    <source>
        <dbReference type="ARBA" id="ARBA00022729"/>
    </source>
</evidence>
<keyword evidence="3" id="KW-0472">Membrane</keyword>
<keyword evidence="1" id="KW-1003">Cell membrane</keyword>
<feature type="chain" id="PRO_5047414242" evidence="6">
    <location>
        <begin position="25"/>
        <end position="509"/>
    </location>
</feature>
<keyword evidence="4" id="KW-0564">Palmitate</keyword>
<accession>A0ABT9TTN5</accession>
<keyword evidence="2 6" id="KW-0732">Signal</keyword>
<dbReference type="InterPro" id="IPR050490">
    <property type="entry name" value="Bact_solute-bd_prot1"/>
</dbReference>
<dbReference type="EMBL" id="JAUSSU010000001">
    <property type="protein sequence ID" value="MDQ0110701.1"/>
    <property type="molecule type" value="Genomic_DNA"/>
</dbReference>
<feature type="signal peptide" evidence="6">
    <location>
        <begin position="1"/>
        <end position="24"/>
    </location>
</feature>
<dbReference type="PANTHER" id="PTHR43649:SF33">
    <property type="entry name" value="POLYGALACTURONAN_RHAMNOGALACTURONAN-BINDING PROTEIN YTCQ"/>
    <property type="match status" value="1"/>
</dbReference>
<evidence type="ECO:0000313" key="8">
    <source>
        <dbReference type="Proteomes" id="UP001229346"/>
    </source>
</evidence>
<evidence type="ECO:0000256" key="5">
    <source>
        <dbReference type="ARBA" id="ARBA00023288"/>
    </source>
</evidence>